<evidence type="ECO:0000259" key="10">
    <source>
        <dbReference type="PROSITE" id="PS50853"/>
    </source>
</evidence>
<evidence type="ECO:0000256" key="8">
    <source>
        <dbReference type="SAM" id="SignalP"/>
    </source>
</evidence>
<keyword evidence="12" id="KW-1185">Reference proteome</keyword>
<dbReference type="InterPro" id="IPR013783">
    <property type="entry name" value="Ig-like_fold"/>
</dbReference>
<feature type="region of interest" description="Disordered" evidence="6">
    <location>
        <begin position="844"/>
        <end position="874"/>
    </location>
</feature>
<proteinExistence type="predicted"/>
<feature type="compositionally biased region" description="Basic and acidic residues" evidence="6">
    <location>
        <begin position="742"/>
        <end position="762"/>
    </location>
</feature>
<feature type="non-terminal residue" evidence="11">
    <location>
        <position position="1112"/>
    </location>
</feature>
<accession>A0AAV2QQC6</accession>
<dbReference type="AlphaFoldDB" id="A0AAV2QQC6"/>
<feature type="compositionally biased region" description="Polar residues" evidence="6">
    <location>
        <begin position="1059"/>
        <end position="1077"/>
    </location>
</feature>
<evidence type="ECO:0000256" key="7">
    <source>
        <dbReference type="SAM" id="Phobius"/>
    </source>
</evidence>
<dbReference type="PANTHER" id="PTHR23278">
    <property type="entry name" value="SIDESTEP PROTEIN"/>
    <property type="match status" value="1"/>
</dbReference>
<dbReference type="InterPro" id="IPR013106">
    <property type="entry name" value="Ig_V-set"/>
</dbReference>
<dbReference type="Pfam" id="PF13927">
    <property type="entry name" value="Ig_3"/>
    <property type="match status" value="1"/>
</dbReference>
<feature type="domain" description="Ig-like" evidence="9">
    <location>
        <begin position="261"/>
        <end position="367"/>
    </location>
</feature>
<gene>
    <name evidence="11" type="ORF">MNOR_LOCUS14400</name>
</gene>
<dbReference type="Pfam" id="PF08205">
    <property type="entry name" value="C2-set_2"/>
    <property type="match status" value="1"/>
</dbReference>
<feature type="compositionally biased region" description="Basic and acidic residues" evidence="6">
    <location>
        <begin position="844"/>
        <end position="855"/>
    </location>
</feature>
<feature type="region of interest" description="Disordered" evidence="6">
    <location>
        <begin position="1058"/>
        <end position="1077"/>
    </location>
</feature>
<evidence type="ECO:0000313" key="12">
    <source>
        <dbReference type="Proteomes" id="UP001497623"/>
    </source>
</evidence>
<feature type="chain" id="PRO_5043842101" evidence="8">
    <location>
        <begin position="23"/>
        <end position="1112"/>
    </location>
</feature>
<evidence type="ECO:0000256" key="1">
    <source>
        <dbReference type="ARBA" id="ARBA00004167"/>
    </source>
</evidence>
<reference evidence="11 12" key="1">
    <citation type="submission" date="2024-05" db="EMBL/GenBank/DDBJ databases">
        <authorList>
            <person name="Wallberg A."/>
        </authorList>
    </citation>
    <scope>NUCLEOTIDE SEQUENCE [LARGE SCALE GENOMIC DNA]</scope>
</reference>
<sequence>MTMISHLGLPVAVLATAATVVAILDPSITAQGNQEVSATVYVVVGKSVRLPCRGPPNAPPDTHTVVFWYKDGIKKPVYSVDFRSADDAVGREYASSTVLGGRAQLGGTAEEGGRWSLLVSDAHQGDDGLYRCRLDFQAHPTYNARVHLKVVELPVRVRLLSLGGAPVFHEVSAMVGHPLILTCRVEGGFPLQDYEGCYITENLNSNDVQLILVNYQMNILYIAMVDKGVYVTNTLHIEKVTVELLQQNLSCQATNNPEMPPMVAIVRLIQTESSVSIQMSEVAATVSGGKELLVWCRAGGTRPPPTITWWLRNTEITENMNQTVELSSTLSVLKLTPTASEDRARLSCRASSPTLPHLQASQNTTLTVYYVPVAAMHLRGSGAAGPGEQDLFQEGATATLTCDYRANPRAYNVTFMFNGRRLSRGGVVPGSTNNSVTLLGVSHADAGLYTCIVANAEGDGQSNAVALQVHYRPVCAWSEDREVAVLGGTEVTLRCQMRSAPSPLTFTWWTRDPDHDDMESSGGGTGGSELSTHEDSGSSSLARLTVGNQTRVFCGASNAVGHGERLCIFSLNVVDLPGPVLGCVVEGVTADSASVTCSPGEDGGLAQTFYIEVVERDGGAEVVYNSSASEPRWQVGSLSPGREYMLKVYAAHRLGHGQKTSLFITTAGPHLQPVGQEILTENPASVQETTTIIPSSMFFSHHWLPWGMLAAGVVGVIIGVAVGVTVLLVWRSRRSRPQPTTKQERESSADSLIEHTMPHTDPAELTPELEMMSPGPDILKKIQPDNQSVLSLPQQTSPSADMSTCMTLPRRSASVRDNLLHSHGADSSLQNVNQEQKVMAATLKEEREGPSKEDNENGFPICGSSPRSLQPRPNCSQAQLMVSPLLPPMLSSSYHQQIVNPSYLQPIVPCSTYLPQRNHPLDNSDIVQSHNIHQSPKIHLSQSMNFPTYTQVRVPSSLPRPMTPLNTHSFNTFSSPPKYPFHNQLNINNSMINISEAHSTVPNPYTCPTVPRTSTILTMSHSSQPISQLQSIEEVSTPYSQPLPFPTYAQHVEYVDPSTRCSPLQPSSHTSSNTAHTQPNQHFLYQTEFVQNIKNEAIPNVDLIKLSNLFEK</sequence>
<keyword evidence="4 7" id="KW-0472">Membrane</keyword>
<feature type="domain" description="Ig-like" evidence="9">
    <location>
        <begin position="473"/>
        <end position="558"/>
    </location>
</feature>
<evidence type="ECO:0000256" key="3">
    <source>
        <dbReference type="ARBA" id="ARBA00022989"/>
    </source>
</evidence>
<evidence type="ECO:0000256" key="5">
    <source>
        <dbReference type="ARBA" id="ARBA00023157"/>
    </source>
</evidence>
<name>A0AAV2QQC6_MEGNR</name>
<dbReference type="InterPro" id="IPR036179">
    <property type="entry name" value="Ig-like_dom_sf"/>
</dbReference>
<dbReference type="InterPro" id="IPR007110">
    <property type="entry name" value="Ig-like_dom"/>
</dbReference>
<dbReference type="InterPro" id="IPR003961">
    <property type="entry name" value="FN3_dom"/>
</dbReference>
<dbReference type="GO" id="GO:0016020">
    <property type="term" value="C:membrane"/>
    <property type="evidence" value="ECO:0007669"/>
    <property type="project" value="UniProtKB-SubCell"/>
</dbReference>
<evidence type="ECO:0000313" key="11">
    <source>
        <dbReference type="EMBL" id="CAL4091674.1"/>
    </source>
</evidence>
<dbReference type="InterPro" id="IPR003598">
    <property type="entry name" value="Ig_sub2"/>
</dbReference>
<dbReference type="PROSITE" id="PS50835">
    <property type="entry name" value="IG_LIKE"/>
    <property type="match status" value="4"/>
</dbReference>
<comment type="subcellular location">
    <subcellularLocation>
        <location evidence="1">Membrane</location>
        <topology evidence="1">Single-pass membrane protein</topology>
    </subcellularLocation>
</comment>
<dbReference type="InterPro" id="IPR003599">
    <property type="entry name" value="Ig_sub"/>
</dbReference>
<keyword evidence="2 7" id="KW-0812">Transmembrane</keyword>
<dbReference type="SUPFAM" id="SSF48726">
    <property type="entry name" value="Immunoglobulin"/>
    <property type="match status" value="4"/>
</dbReference>
<keyword evidence="3 7" id="KW-1133">Transmembrane helix</keyword>
<dbReference type="EMBL" id="CAXKWB010008611">
    <property type="protein sequence ID" value="CAL4091674.1"/>
    <property type="molecule type" value="Genomic_DNA"/>
</dbReference>
<evidence type="ECO:0000256" key="2">
    <source>
        <dbReference type="ARBA" id="ARBA00022692"/>
    </source>
</evidence>
<dbReference type="InterPro" id="IPR013162">
    <property type="entry name" value="CD80_C2-set"/>
</dbReference>
<evidence type="ECO:0000256" key="4">
    <source>
        <dbReference type="ARBA" id="ARBA00023136"/>
    </source>
</evidence>
<dbReference type="Proteomes" id="UP001497623">
    <property type="component" value="Unassembled WGS sequence"/>
</dbReference>
<feature type="signal peptide" evidence="8">
    <location>
        <begin position="1"/>
        <end position="22"/>
    </location>
</feature>
<dbReference type="PANTHER" id="PTHR23278:SF19">
    <property type="entry name" value="OBSCURIN"/>
    <property type="match status" value="1"/>
</dbReference>
<feature type="domain" description="Ig-like" evidence="9">
    <location>
        <begin position="372"/>
        <end position="468"/>
    </location>
</feature>
<feature type="region of interest" description="Disordered" evidence="6">
    <location>
        <begin position="735"/>
        <end position="766"/>
    </location>
</feature>
<dbReference type="CDD" id="cd00063">
    <property type="entry name" value="FN3"/>
    <property type="match status" value="1"/>
</dbReference>
<dbReference type="Gene3D" id="2.60.40.10">
    <property type="entry name" value="Immunoglobulins"/>
    <property type="match status" value="6"/>
</dbReference>
<keyword evidence="8" id="KW-0732">Signal</keyword>
<feature type="transmembrane region" description="Helical" evidence="7">
    <location>
        <begin position="703"/>
        <end position="730"/>
    </location>
</feature>
<dbReference type="SUPFAM" id="SSF49265">
    <property type="entry name" value="Fibronectin type III"/>
    <property type="match status" value="1"/>
</dbReference>
<dbReference type="SMART" id="SM00060">
    <property type="entry name" value="FN3"/>
    <property type="match status" value="1"/>
</dbReference>
<dbReference type="PROSITE" id="PS50853">
    <property type="entry name" value="FN3"/>
    <property type="match status" value="1"/>
</dbReference>
<feature type="region of interest" description="Disordered" evidence="6">
    <location>
        <begin position="509"/>
        <end position="539"/>
    </location>
</feature>
<protein>
    <submittedName>
        <fullName evidence="11">Uncharacterized protein</fullName>
    </submittedName>
</protein>
<feature type="domain" description="Ig-like" evidence="9">
    <location>
        <begin position="26"/>
        <end position="149"/>
    </location>
</feature>
<dbReference type="SMART" id="SM00408">
    <property type="entry name" value="IGc2"/>
    <property type="match status" value="3"/>
</dbReference>
<organism evidence="11 12">
    <name type="scientific">Meganyctiphanes norvegica</name>
    <name type="common">Northern krill</name>
    <name type="synonym">Thysanopoda norvegica</name>
    <dbReference type="NCBI Taxonomy" id="48144"/>
    <lineage>
        <taxon>Eukaryota</taxon>
        <taxon>Metazoa</taxon>
        <taxon>Ecdysozoa</taxon>
        <taxon>Arthropoda</taxon>
        <taxon>Crustacea</taxon>
        <taxon>Multicrustacea</taxon>
        <taxon>Malacostraca</taxon>
        <taxon>Eumalacostraca</taxon>
        <taxon>Eucarida</taxon>
        <taxon>Euphausiacea</taxon>
        <taxon>Euphausiidae</taxon>
        <taxon>Meganyctiphanes</taxon>
    </lineage>
</organism>
<comment type="caution">
    <text evidence="11">The sequence shown here is derived from an EMBL/GenBank/DDBJ whole genome shotgun (WGS) entry which is preliminary data.</text>
</comment>
<keyword evidence="5" id="KW-1015">Disulfide bond</keyword>
<evidence type="ECO:0000256" key="6">
    <source>
        <dbReference type="SAM" id="MobiDB-lite"/>
    </source>
</evidence>
<dbReference type="Pfam" id="PF07686">
    <property type="entry name" value="V-set"/>
    <property type="match status" value="1"/>
</dbReference>
<evidence type="ECO:0000259" key="9">
    <source>
        <dbReference type="PROSITE" id="PS50835"/>
    </source>
</evidence>
<dbReference type="InterPro" id="IPR036116">
    <property type="entry name" value="FN3_sf"/>
</dbReference>
<dbReference type="SMART" id="SM00409">
    <property type="entry name" value="IG"/>
    <property type="match status" value="4"/>
</dbReference>
<feature type="domain" description="Fibronectin type-III" evidence="10">
    <location>
        <begin position="576"/>
        <end position="670"/>
    </location>
</feature>
<feature type="compositionally biased region" description="Polar residues" evidence="6">
    <location>
        <begin position="865"/>
        <end position="874"/>
    </location>
</feature>